<feature type="repeat" description="WD" evidence="3">
    <location>
        <begin position="101"/>
        <end position="142"/>
    </location>
</feature>
<dbReference type="PANTHER" id="PTHR19845:SF0">
    <property type="entry name" value="KATANIN P80 WD40 REPEAT-CONTAINING SUBUNIT B1"/>
    <property type="match status" value="1"/>
</dbReference>
<dbReference type="InterPro" id="IPR036322">
    <property type="entry name" value="WD40_repeat_dom_sf"/>
</dbReference>
<dbReference type="Pfam" id="PF00400">
    <property type="entry name" value="WD40"/>
    <property type="match status" value="5"/>
</dbReference>
<dbReference type="InterPro" id="IPR020472">
    <property type="entry name" value="WD40_PAC1"/>
</dbReference>
<evidence type="ECO:0000313" key="5">
    <source>
        <dbReference type="Proteomes" id="UP000324800"/>
    </source>
</evidence>
<feature type="repeat" description="WD" evidence="3">
    <location>
        <begin position="143"/>
        <end position="184"/>
    </location>
</feature>
<dbReference type="InterPro" id="IPR001680">
    <property type="entry name" value="WD40_rpt"/>
</dbReference>
<evidence type="ECO:0000256" key="2">
    <source>
        <dbReference type="ARBA" id="ARBA00022737"/>
    </source>
</evidence>
<dbReference type="AlphaFoldDB" id="A0A5J4VER3"/>
<evidence type="ECO:0000256" key="1">
    <source>
        <dbReference type="ARBA" id="ARBA00022574"/>
    </source>
</evidence>
<reference evidence="4 5" key="1">
    <citation type="submission" date="2019-03" db="EMBL/GenBank/DDBJ databases">
        <title>Single cell metagenomics reveals metabolic interactions within the superorganism composed of flagellate Streblomastix strix and complex community of Bacteroidetes bacteria on its surface.</title>
        <authorList>
            <person name="Treitli S.C."/>
            <person name="Kolisko M."/>
            <person name="Husnik F."/>
            <person name="Keeling P."/>
            <person name="Hampl V."/>
        </authorList>
    </citation>
    <scope>NUCLEOTIDE SEQUENCE [LARGE SCALE GENOMIC DNA]</scope>
    <source>
        <strain evidence="4">ST1C</strain>
    </source>
</reference>
<dbReference type="SMART" id="SM00320">
    <property type="entry name" value="WD40"/>
    <property type="match status" value="6"/>
</dbReference>
<dbReference type="EMBL" id="SNRW01007635">
    <property type="protein sequence ID" value="KAA6380923.1"/>
    <property type="molecule type" value="Genomic_DNA"/>
</dbReference>
<dbReference type="Gene3D" id="2.130.10.10">
    <property type="entry name" value="YVTN repeat-like/Quinoprotein amine dehydrogenase"/>
    <property type="match status" value="2"/>
</dbReference>
<keyword evidence="2" id="KW-0677">Repeat</keyword>
<feature type="repeat" description="WD" evidence="3">
    <location>
        <begin position="184"/>
        <end position="225"/>
    </location>
</feature>
<dbReference type="GO" id="GO:0007019">
    <property type="term" value="P:microtubule depolymerization"/>
    <property type="evidence" value="ECO:0007669"/>
    <property type="project" value="TreeGrafter"/>
</dbReference>
<dbReference type="SUPFAM" id="SSF50978">
    <property type="entry name" value="WD40 repeat-like"/>
    <property type="match status" value="1"/>
</dbReference>
<keyword evidence="1 3" id="KW-0853">WD repeat</keyword>
<dbReference type="InterPro" id="IPR015943">
    <property type="entry name" value="WD40/YVTN_repeat-like_dom_sf"/>
</dbReference>
<organism evidence="4 5">
    <name type="scientific">Streblomastix strix</name>
    <dbReference type="NCBI Taxonomy" id="222440"/>
    <lineage>
        <taxon>Eukaryota</taxon>
        <taxon>Metamonada</taxon>
        <taxon>Preaxostyla</taxon>
        <taxon>Oxymonadida</taxon>
        <taxon>Streblomastigidae</taxon>
        <taxon>Streblomastix</taxon>
    </lineage>
</organism>
<dbReference type="CDD" id="cd00200">
    <property type="entry name" value="WD40"/>
    <property type="match status" value="1"/>
</dbReference>
<dbReference type="Proteomes" id="UP000324800">
    <property type="component" value="Unassembled WGS sequence"/>
</dbReference>
<sequence>MQKALQKLAQFPAHPGGVNAVALALNSALVATGGQDNKTCIWSIRKLQEKSTPMMTLLGHSSPVTCVAFDQTEARVASGNVGGGLRVWDISAGKSIKIFSAGIHHQAVSCLNFNANGQHLTTGSNDMSVKVWDMRHKQVVQSYKIHSNNVNTALFSPDGKYLFTGGEDGICNVVDLGEGKVVKQFSHDGPINTIALHPLDLIMATGSSDRTSKVYDLSSFQIVASIPMDSTKIRSLQFCGDDGDVLCTGSEEAIKFWRWEKECNLQIQGNPNNYNSNINYNVMRKISRQYCSRARSKLLNLGKAEMVKFKKLIIPD</sequence>
<dbReference type="GO" id="GO:0008352">
    <property type="term" value="C:katanin complex"/>
    <property type="evidence" value="ECO:0007669"/>
    <property type="project" value="TreeGrafter"/>
</dbReference>
<dbReference type="PRINTS" id="PR00320">
    <property type="entry name" value="GPROTEINBRPT"/>
</dbReference>
<comment type="caution">
    <text evidence="4">The sequence shown here is derived from an EMBL/GenBank/DDBJ whole genome shotgun (WGS) entry which is preliminary data.</text>
</comment>
<evidence type="ECO:0000313" key="4">
    <source>
        <dbReference type="EMBL" id="KAA6380923.1"/>
    </source>
</evidence>
<protein>
    <submittedName>
        <fullName evidence="4">Uncharacterized protein</fullName>
    </submittedName>
</protein>
<feature type="repeat" description="WD" evidence="3">
    <location>
        <begin position="57"/>
        <end position="98"/>
    </location>
</feature>
<proteinExistence type="predicted"/>
<feature type="repeat" description="WD" evidence="3">
    <location>
        <begin position="11"/>
        <end position="52"/>
    </location>
</feature>
<dbReference type="PROSITE" id="PS50082">
    <property type="entry name" value="WD_REPEATS_2"/>
    <property type="match status" value="5"/>
</dbReference>
<evidence type="ECO:0000256" key="3">
    <source>
        <dbReference type="PROSITE-ProRule" id="PRU00221"/>
    </source>
</evidence>
<dbReference type="PANTHER" id="PTHR19845">
    <property type="entry name" value="KATANIN P80 SUBUNIT"/>
    <property type="match status" value="1"/>
</dbReference>
<dbReference type="OrthoDB" id="538223at2759"/>
<dbReference type="InterPro" id="IPR019775">
    <property type="entry name" value="WD40_repeat_CS"/>
</dbReference>
<accession>A0A5J4VER3</accession>
<gene>
    <name evidence="4" type="ORF">EZS28_023549</name>
</gene>
<dbReference type="PROSITE" id="PS00678">
    <property type="entry name" value="WD_REPEATS_1"/>
    <property type="match status" value="1"/>
</dbReference>
<dbReference type="PROSITE" id="PS50294">
    <property type="entry name" value="WD_REPEATS_REGION"/>
    <property type="match status" value="3"/>
</dbReference>
<name>A0A5J4VER3_9EUKA</name>